<dbReference type="EMBL" id="CP034928">
    <property type="protein sequence ID" value="QAA76295.1"/>
    <property type="molecule type" value="Genomic_DNA"/>
</dbReference>
<reference evidence="2" key="1">
    <citation type="submission" date="2018-12" db="EMBL/GenBank/DDBJ databases">
        <title>Complete genome sequence of an uncultured bacterium of the candidate phylum Bipolaricaulota.</title>
        <authorList>
            <person name="Kadnikov V.V."/>
            <person name="Mardanov A.V."/>
            <person name="Beletsky A.V."/>
            <person name="Frank Y.A."/>
            <person name="Karnachuk O.V."/>
            <person name="Ravin N.V."/>
        </authorList>
    </citation>
    <scope>NUCLEOTIDE SEQUENCE [LARGE SCALE GENOMIC DNA]</scope>
</reference>
<accession>A0A410FT87</accession>
<organism evidence="1 2">
    <name type="scientific">Bipolaricaulis sibiricus</name>
    <dbReference type="NCBI Taxonomy" id="2501609"/>
    <lineage>
        <taxon>Bacteria</taxon>
        <taxon>Candidatus Bipolaricaulota</taxon>
        <taxon>Candidatus Bipolaricaulia</taxon>
        <taxon>Candidatus Bipolaricaulales</taxon>
        <taxon>Candidatus Bipolaricaulaceae</taxon>
        <taxon>Candidatus Bipolaricaulis</taxon>
    </lineage>
</organism>
<sequence>MASRFAPLDRLPRPRDAITAWVETDPEAVHFLDAVFSAGPGLANVRREYRDEGTRQWFKVFIAPQSVDEALRTLRSAARYVRIGEVQIEP</sequence>
<evidence type="ECO:0000313" key="1">
    <source>
        <dbReference type="EMBL" id="QAA76295.1"/>
    </source>
</evidence>
<evidence type="ECO:0000313" key="2">
    <source>
        <dbReference type="Proteomes" id="UP000287233"/>
    </source>
</evidence>
<name>A0A410FT87_BIPS1</name>
<gene>
    <name evidence="1" type="ORF">BIP78_0529</name>
</gene>
<dbReference type="KEGG" id="bih:BIP78_0529"/>
<protein>
    <recommendedName>
        <fullName evidence="3">DUF493 domain-containing protein</fullName>
    </recommendedName>
</protein>
<evidence type="ECO:0008006" key="3">
    <source>
        <dbReference type="Google" id="ProtNLM"/>
    </source>
</evidence>
<dbReference type="AlphaFoldDB" id="A0A410FT87"/>
<dbReference type="Proteomes" id="UP000287233">
    <property type="component" value="Chromosome"/>
</dbReference>
<proteinExistence type="predicted"/>